<dbReference type="GeneID" id="15926678"/>
<dbReference type="EMBL" id="HQ317393">
    <property type="protein sequence ID" value="AGN30225.2"/>
    <property type="molecule type" value="Genomic_DNA"/>
</dbReference>
<protein>
    <submittedName>
        <fullName evidence="1">Uncharacterized protein</fullName>
    </submittedName>
</protein>
<sequence length="176" mass="20161">MKQLILKERMSLRVVDQEQVHRVPYHTLRHENRTGLPFNVECKGDGCVMCSHVDGLIAAQKGSEAFHLRAKVRYQVRVIDLNDVSSGVQMLCFGRSLIEAVTDALEGSNEREYRPLEIRSSDFAHGFRSYRDSFAGDVIRTAIKMKFKPTDEYKLPFYITPYDADAILRHLLKGLT</sequence>
<evidence type="ECO:0000313" key="2">
    <source>
        <dbReference type="Proteomes" id="UP000201461"/>
    </source>
</evidence>
<evidence type="ECO:0000313" key="1">
    <source>
        <dbReference type="EMBL" id="AGN30225.2"/>
    </source>
</evidence>
<dbReference type="RefSeq" id="YP_008125374.2">
    <property type="nucleotide sequence ID" value="NC_021529.2"/>
</dbReference>
<name>R9TIL6_9CAUD</name>
<reference evidence="1 2" key="1">
    <citation type="journal article" date="2014" name="Genome Biol. Evol.">
        <title>Composite Conserved Promoter-Terminator Motifs (PeSLs) that Mediate Modular Shuffling in the Diverse T4-Like Myoviruses.</title>
        <authorList>
            <person name="Comeau A.M."/>
            <person name="Arbiol C."/>
            <person name="Krisch H.M."/>
        </authorList>
    </citation>
    <scope>NUCLEOTIDE SEQUENCE [LARGE SCALE GENOMIC DNA]</scope>
</reference>
<gene>
    <name evidence="1" type="ORF">VPFG_00225</name>
</gene>
<organism evidence="1 2">
    <name type="scientific">Vibrio phage nt-1</name>
    <dbReference type="NCBI Taxonomy" id="115992"/>
    <lineage>
        <taxon>Viruses</taxon>
        <taxon>Duplodnaviria</taxon>
        <taxon>Heunggongvirae</taxon>
        <taxon>Uroviricota</taxon>
        <taxon>Caudoviricetes</taxon>
        <taxon>Pantevenvirales</taxon>
        <taxon>Straboviridae</taxon>
        <taxon>Mylasvirus</taxon>
        <taxon>Mylasvirus persius</taxon>
    </lineage>
</organism>
<dbReference type="Proteomes" id="UP000201461">
    <property type="component" value="Segment"/>
</dbReference>
<dbReference type="KEGG" id="vg:15926678"/>
<keyword evidence="2" id="KW-1185">Reference proteome</keyword>
<accession>R9TIL6</accession>
<proteinExistence type="predicted"/>